<keyword evidence="2" id="KW-1185">Reference proteome</keyword>
<dbReference type="EMBL" id="SWCJ01000015">
    <property type="protein sequence ID" value="TKB52027.1"/>
    <property type="molecule type" value="Genomic_DNA"/>
</dbReference>
<dbReference type="RefSeq" id="WP_136864541.1">
    <property type="nucleotide sequence ID" value="NZ_SWCJ01000015.1"/>
</dbReference>
<evidence type="ECO:0000313" key="1">
    <source>
        <dbReference type="EMBL" id="TKB52027.1"/>
    </source>
</evidence>
<organism evidence="1 2">
    <name type="scientific">Ferrimonas aestuarii</name>
    <dbReference type="NCBI Taxonomy" id="2569539"/>
    <lineage>
        <taxon>Bacteria</taxon>
        <taxon>Pseudomonadati</taxon>
        <taxon>Pseudomonadota</taxon>
        <taxon>Gammaproteobacteria</taxon>
        <taxon>Alteromonadales</taxon>
        <taxon>Ferrimonadaceae</taxon>
        <taxon>Ferrimonas</taxon>
    </lineage>
</organism>
<dbReference type="Proteomes" id="UP000305675">
    <property type="component" value="Unassembled WGS sequence"/>
</dbReference>
<protein>
    <submittedName>
        <fullName evidence="1">Uncharacterized protein</fullName>
    </submittedName>
</protein>
<dbReference type="OrthoDB" id="6402162at2"/>
<reference evidence="1 2" key="1">
    <citation type="submission" date="2019-04" db="EMBL/GenBank/DDBJ databases">
        <authorList>
            <person name="Hwang J.C."/>
        </authorList>
    </citation>
    <scope>NUCLEOTIDE SEQUENCE [LARGE SCALE GENOMIC DNA]</scope>
    <source>
        <strain evidence="1 2">IMCC35002</strain>
    </source>
</reference>
<name>A0A4U1BMS2_9GAMM</name>
<dbReference type="AlphaFoldDB" id="A0A4U1BMS2"/>
<comment type="caution">
    <text evidence="1">The sequence shown here is derived from an EMBL/GenBank/DDBJ whole genome shotgun (WGS) entry which is preliminary data.</text>
</comment>
<sequence length="107" mass="11813">MMILIVLTLLSQTANAVLEGRHVHFGDTIELHFDNAQHNQVGHHSHDEGEHKHAEGESCLHHHCSAGHFGVIVKSPLISSGCEPKPHWRTLDYTGEIAPPLDRPPIA</sequence>
<proteinExistence type="predicted"/>
<evidence type="ECO:0000313" key="2">
    <source>
        <dbReference type="Proteomes" id="UP000305675"/>
    </source>
</evidence>
<gene>
    <name evidence="1" type="ORF">FCL42_16550</name>
</gene>
<accession>A0A4U1BMS2</accession>